<dbReference type="Proteomes" id="UP000034841">
    <property type="component" value="Unassembled WGS sequence"/>
</dbReference>
<sequence length="183" mass="20646">MSITKHNKEKVKVKEDTGGEESMESTPEAEQATASTTTPSSVSNAQEVQQPKRKGGRKPIYATSEERKQRNRQAQAAFRERRIDVQAELRAKTGSPNLGPTHMPQNMTSFYCYQVRYHPYQSSPTAASPRWVRSIAVSAQQARTLLKPLKLPYRIGAHIWRPRSTVTCCFRLHVLSNLGSSIY</sequence>
<dbReference type="InterPro" id="IPR004827">
    <property type="entry name" value="bZIP"/>
</dbReference>
<dbReference type="AlphaFoldDB" id="A0A0F8BJU5"/>
<comment type="caution">
    <text evidence="3">The sequence shown here is derived from an EMBL/GenBank/DDBJ whole genome shotgun (WGS) entry which is preliminary data.</text>
</comment>
<dbReference type="GO" id="GO:0003700">
    <property type="term" value="F:DNA-binding transcription factor activity"/>
    <property type="evidence" value="ECO:0007669"/>
    <property type="project" value="InterPro"/>
</dbReference>
<dbReference type="Gene3D" id="1.20.5.170">
    <property type="match status" value="1"/>
</dbReference>
<keyword evidence="4" id="KW-1185">Reference proteome</keyword>
<dbReference type="EMBL" id="LBBL01000380">
    <property type="protein sequence ID" value="KKF92543.1"/>
    <property type="molecule type" value="Genomic_DNA"/>
</dbReference>
<dbReference type="PROSITE" id="PS00036">
    <property type="entry name" value="BZIP_BASIC"/>
    <property type="match status" value="1"/>
</dbReference>
<proteinExistence type="predicted"/>
<gene>
    <name evidence="3" type="ORF">CFO_g5094</name>
</gene>
<dbReference type="SUPFAM" id="SSF57959">
    <property type="entry name" value="Leucine zipper domain"/>
    <property type="match status" value="1"/>
</dbReference>
<accession>A0A0F8BJU5</accession>
<dbReference type="InterPro" id="IPR046347">
    <property type="entry name" value="bZIP_sf"/>
</dbReference>
<dbReference type="OrthoDB" id="2285533at2759"/>
<reference evidence="3 4" key="1">
    <citation type="submission" date="2015-04" db="EMBL/GenBank/DDBJ databases">
        <title>Genome sequence of Ceratocystis platani, a major pathogen of plane trees.</title>
        <authorList>
            <person name="Belbahri L."/>
        </authorList>
    </citation>
    <scope>NUCLEOTIDE SEQUENCE [LARGE SCALE GENOMIC DNA]</scope>
    <source>
        <strain evidence="3 4">CFO</strain>
    </source>
</reference>
<organism evidence="3 4">
    <name type="scientific">Ceratocystis fimbriata f. sp. platani</name>
    <dbReference type="NCBI Taxonomy" id="88771"/>
    <lineage>
        <taxon>Eukaryota</taxon>
        <taxon>Fungi</taxon>
        <taxon>Dikarya</taxon>
        <taxon>Ascomycota</taxon>
        <taxon>Pezizomycotina</taxon>
        <taxon>Sordariomycetes</taxon>
        <taxon>Hypocreomycetidae</taxon>
        <taxon>Microascales</taxon>
        <taxon>Ceratocystidaceae</taxon>
        <taxon>Ceratocystis</taxon>
    </lineage>
</organism>
<evidence type="ECO:0000313" key="3">
    <source>
        <dbReference type="EMBL" id="KKF92543.1"/>
    </source>
</evidence>
<protein>
    <recommendedName>
        <fullName evidence="2">BZIP domain-containing protein</fullName>
    </recommendedName>
</protein>
<evidence type="ECO:0000259" key="2">
    <source>
        <dbReference type="PROSITE" id="PS00036"/>
    </source>
</evidence>
<feature type="region of interest" description="Disordered" evidence="1">
    <location>
        <begin position="1"/>
        <end position="81"/>
    </location>
</feature>
<name>A0A0F8BJU5_CERFI</name>
<evidence type="ECO:0000313" key="4">
    <source>
        <dbReference type="Proteomes" id="UP000034841"/>
    </source>
</evidence>
<feature type="domain" description="BZIP" evidence="2">
    <location>
        <begin position="67"/>
        <end position="81"/>
    </location>
</feature>
<feature type="compositionally biased region" description="Low complexity" evidence="1">
    <location>
        <begin position="24"/>
        <end position="43"/>
    </location>
</feature>
<evidence type="ECO:0000256" key="1">
    <source>
        <dbReference type="SAM" id="MobiDB-lite"/>
    </source>
</evidence>